<sequence>MRHLEFLNDAETADVKRLQRRFVESCDEQLRKRSITQMILIIERARLREQLAETDHCNV</sequence>
<dbReference type="RefSeq" id="WP_306983706.1">
    <property type="nucleotide sequence ID" value="NZ_JAUSUA010000004.1"/>
</dbReference>
<organism evidence="1 2">
    <name type="scientific">Alkalicoccobacillus murimartini</name>
    <dbReference type="NCBI Taxonomy" id="171685"/>
    <lineage>
        <taxon>Bacteria</taxon>
        <taxon>Bacillati</taxon>
        <taxon>Bacillota</taxon>
        <taxon>Bacilli</taxon>
        <taxon>Bacillales</taxon>
        <taxon>Bacillaceae</taxon>
        <taxon>Alkalicoccobacillus</taxon>
    </lineage>
</organism>
<accession>A0ABT9YLC6</accession>
<evidence type="ECO:0000313" key="2">
    <source>
        <dbReference type="Proteomes" id="UP001225034"/>
    </source>
</evidence>
<name>A0ABT9YLC6_9BACI</name>
<proteinExistence type="predicted"/>
<protein>
    <submittedName>
        <fullName evidence="1">Uncharacterized protein</fullName>
    </submittedName>
</protein>
<dbReference type="Proteomes" id="UP001225034">
    <property type="component" value="Unassembled WGS sequence"/>
</dbReference>
<gene>
    <name evidence="1" type="ORF">J2S05_002796</name>
</gene>
<keyword evidence="2" id="KW-1185">Reference proteome</keyword>
<dbReference type="EMBL" id="JAUSUA010000004">
    <property type="protein sequence ID" value="MDQ0207987.1"/>
    <property type="molecule type" value="Genomic_DNA"/>
</dbReference>
<evidence type="ECO:0000313" key="1">
    <source>
        <dbReference type="EMBL" id="MDQ0207987.1"/>
    </source>
</evidence>
<reference evidence="1 2" key="1">
    <citation type="submission" date="2023-07" db="EMBL/GenBank/DDBJ databases">
        <title>Genomic Encyclopedia of Type Strains, Phase IV (KMG-IV): sequencing the most valuable type-strain genomes for metagenomic binning, comparative biology and taxonomic classification.</title>
        <authorList>
            <person name="Goeker M."/>
        </authorList>
    </citation>
    <scope>NUCLEOTIDE SEQUENCE [LARGE SCALE GENOMIC DNA]</scope>
    <source>
        <strain evidence="1 2">DSM 19154</strain>
    </source>
</reference>
<comment type="caution">
    <text evidence="1">The sequence shown here is derived from an EMBL/GenBank/DDBJ whole genome shotgun (WGS) entry which is preliminary data.</text>
</comment>